<proteinExistence type="inferred from homology"/>
<gene>
    <name evidence="8" type="ORF">B4U79_15551</name>
</gene>
<evidence type="ECO:0000313" key="8">
    <source>
        <dbReference type="EMBL" id="RWS16116.1"/>
    </source>
</evidence>
<dbReference type="EMBL" id="NCKU01000294">
    <property type="protein sequence ID" value="RWS16116.1"/>
    <property type="molecule type" value="Genomic_DNA"/>
</dbReference>
<comment type="subcellular location">
    <subcellularLocation>
        <location evidence="1">Cytoplasm</location>
    </subcellularLocation>
</comment>
<dbReference type="InterPro" id="IPR012875">
    <property type="entry name" value="SDHF4"/>
</dbReference>
<dbReference type="PANTHER" id="PTHR21107:SF2">
    <property type="entry name" value="CYTOCHROME C OXIDASE ASSEMBLY PROTEIN COX19"/>
    <property type="match status" value="1"/>
</dbReference>
<sequence>MSVGISGKKVFIPSPPEKGSFPLDHDNECKRAMLGYLQCLREHRLNSSECRAQAKAYLKCRMDNDLMAKEEWKNLGFHENEEDHIVYEVFVEQLATVLDLKKAIKRKFSYLQQRAEHSAIPRKVCISWRYIWKRYTLCFENKRLSDDKSKLADYDQNVDRNLMFSVLKQFWRLKPQTNACVPSLRYFSDGKKSKLKSRTFPEATHPNTPLGKMDRQPKKEERAKSDEQSDESQTDAFAPFPNSTNPVTGEIGGPTGPEPTRYGDWERKGRVTDF</sequence>
<dbReference type="InterPro" id="IPR040610">
    <property type="entry name" value="SNRNP25_ubiquitin"/>
</dbReference>
<evidence type="ECO:0000256" key="5">
    <source>
        <dbReference type="ARBA" id="ARBA00038223"/>
    </source>
</evidence>
<evidence type="ECO:0000256" key="3">
    <source>
        <dbReference type="ARBA" id="ARBA00022490"/>
    </source>
</evidence>
<dbReference type="SUPFAM" id="SSF54236">
    <property type="entry name" value="Ubiquitin-like"/>
    <property type="match status" value="1"/>
</dbReference>
<accession>A0A3S3SME1</accession>
<protein>
    <submittedName>
        <fullName evidence="8">Cytochrome c oxidase assembly protein COX19-like protein</fullName>
    </submittedName>
</protein>
<dbReference type="Pfam" id="PF18036">
    <property type="entry name" value="Ubiquitin_4"/>
    <property type="match status" value="1"/>
</dbReference>
<organism evidence="8 9">
    <name type="scientific">Dinothrombium tinctorium</name>
    <dbReference type="NCBI Taxonomy" id="1965070"/>
    <lineage>
        <taxon>Eukaryota</taxon>
        <taxon>Metazoa</taxon>
        <taxon>Ecdysozoa</taxon>
        <taxon>Arthropoda</taxon>
        <taxon>Chelicerata</taxon>
        <taxon>Arachnida</taxon>
        <taxon>Acari</taxon>
        <taxon>Acariformes</taxon>
        <taxon>Trombidiformes</taxon>
        <taxon>Prostigmata</taxon>
        <taxon>Anystina</taxon>
        <taxon>Parasitengona</taxon>
        <taxon>Trombidioidea</taxon>
        <taxon>Trombidiidae</taxon>
        <taxon>Dinothrombium</taxon>
    </lineage>
</organism>
<dbReference type="OrthoDB" id="268594at2759"/>
<comment type="similarity">
    <text evidence="5">Belongs to the COX19 family.</text>
</comment>
<keyword evidence="9" id="KW-1185">Reference proteome</keyword>
<evidence type="ECO:0000256" key="2">
    <source>
        <dbReference type="ARBA" id="ARBA00005701"/>
    </source>
</evidence>
<dbReference type="CDD" id="cd17058">
    <property type="entry name" value="Ubl_SNRNP25"/>
    <property type="match status" value="1"/>
</dbReference>
<keyword evidence="3" id="KW-0963">Cytoplasm</keyword>
<dbReference type="GO" id="GO:0033617">
    <property type="term" value="P:mitochondrial respiratory chain complex IV assembly"/>
    <property type="evidence" value="ECO:0007669"/>
    <property type="project" value="TreeGrafter"/>
</dbReference>
<feature type="domain" description="SNRNP25 ubiquitin-like" evidence="7">
    <location>
        <begin position="83"/>
        <end position="164"/>
    </location>
</feature>
<feature type="compositionally biased region" description="Basic and acidic residues" evidence="6">
    <location>
        <begin position="261"/>
        <end position="274"/>
    </location>
</feature>
<evidence type="ECO:0000259" key="7">
    <source>
        <dbReference type="Pfam" id="PF18036"/>
    </source>
</evidence>
<evidence type="ECO:0000256" key="1">
    <source>
        <dbReference type="ARBA" id="ARBA00004496"/>
    </source>
</evidence>
<feature type="region of interest" description="Disordered" evidence="6">
    <location>
        <begin position="196"/>
        <end position="274"/>
    </location>
</feature>
<name>A0A3S3SME1_9ACAR</name>
<dbReference type="Proteomes" id="UP000285301">
    <property type="component" value="Unassembled WGS sequence"/>
</dbReference>
<dbReference type="Gene3D" id="3.10.20.90">
    <property type="entry name" value="Phosphatidylinositol 3-kinase Catalytic Subunit, Chain A, domain 1"/>
    <property type="match status" value="1"/>
</dbReference>
<evidence type="ECO:0000313" key="9">
    <source>
        <dbReference type="Proteomes" id="UP000285301"/>
    </source>
</evidence>
<feature type="compositionally biased region" description="Basic and acidic residues" evidence="6">
    <location>
        <begin position="212"/>
        <end position="227"/>
    </location>
</feature>
<comment type="caution">
    <text evidence="8">The sequence shown here is derived from an EMBL/GenBank/DDBJ whole genome shotgun (WGS) entry which is preliminary data.</text>
</comment>
<dbReference type="PROSITE" id="PS51808">
    <property type="entry name" value="CHCH"/>
    <property type="match status" value="1"/>
</dbReference>
<dbReference type="InterPro" id="IPR051383">
    <property type="entry name" value="COX19"/>
</dbReference>
<evidence type="ECO:0000256" key="4">
    <source>
        <dbReference type="ARBA" id="ARBA00023157"/>
    </source>
</evidence>
<dbReference type="InterPro" id="IPR029071">
    <property type="entry name" value="Ubiquitin-like_domsf"/>
</dbReference>
<dbReference type="Pfam" id="PF07896">
    <property type="entry name" value="DUF1674"/>
    <property type="match status" value="1"/>
</dbReference>
<dbReference type="AlphaFoldDB" id="A0A3S3SME1"/>
<evidence type="ECO:0000256" key="6">
    <source>
        <dbReference type="SAM" id="MobiDB-lite"/>
    </source>
</evidence>
<comment type="similarity">
    <text evidence="2">Belongs to the SDHAF4 family.</text>
</comment>
<dbReference type="STRING" id="1965070.A0A3S3SME1"/>
<dbReference type="GO" id="GO:0005758">
    <property type="term" value="C:mitochondrial intermembrane space"/>
    <property type="evidence" value="ECO:0007669"/>
    <property type="project" value="TreeGrafter"/>
</dbReference>
<keyword evidence="4" id="KW-1015">Disulfide bond</keyword>
<reference evidence="8 9" key="1">
    <citation type="journal article" date="2018" name="Gigascience">
        <title>Genomes of trombidid mites reveal novel predicted allergens and laterally-transferred genes associated with secondary metabolism.</title>
        <authorList>
            <person name="Dong X."/>
            <person name="Chaisiri K."/>
            <person name="Xia D."/>
            <person name="Armstrong S.D."/>
            <person name="Fang Y."/>
            <person name="Donnelly M.J."/>
            <person name="Kadowaki T."/>
            <person name="McGarry J.W."/>
            <person name="Darby A.C."/>
            <person name="Makepeace B.L."/>
        </authorList>
    </citation>
    <scope>NUCLEOTIDE SEQUENCE [LARGE SCALE GENOMIC DNA]</scope>
    <source>
        <strain evidence="8">UoL-WK</strain>
    </source>
</reference>
<dbReference type="PANTHER" id="PTHR21107">
    <property type="entry name" value="CYTOCHROME C OXIDASE ASSEMBLY PROTEIN COX19"/>
    <property type="match status" value="1"/>
</dbReference>